<gene>
    <name evidence="1" type="ORF">VL20_876</name>
</gene>
<reference evidence="1 2" key="1">
    <citation type="journal article" date="2016" name="Stand. Genomic Sci.">
        <title>Complete genome sequence and genomic characterization of Microcystis panniformis FACHB 1757 by third-generation sequencing.</title>
        <authorList>
            <person name="Zhang J.Y."/>
            <person name="Guan R."/>
            <person name="Zhang H.J."/>
            <person name="Li H."/>
            <person name="Xiao P."/>
            <person name="Yu G.L."/>
            <person name="Du L."/>
            <person name="Cao D.M."/>
            <person name="Zhu B.C."/>
            <person name="Li R.H."/>
            <person name="Lu Z.H."/>
        </authorList>
    </citation>
    <scope>NUCLEOTIDE SEQUENCE [LARGE SCALE GENOMIC DNA]</scope>
    <source>
        <strain evidence="1 2">FACHB-1757</strain>
    </source>
</reference>
<evidence type="ECO:0000313" key="2">
    <source>
        <dbReference type="Proteomes" id="UP000068167"/>
    </source>
</evidence>
<dbReference type="EMBL" id="CP011339">
    <property type="protein sequence ID" value="AKV66069.1"/>
    <property type="molecule type" value="Genomic_DNA"/>
</dbReference>
<protein>
    <recommendedName>
        <fullName evidence="3">Mobile element protein</fullName>
    </recommendedName>
</protein>
<accession>A0A0K1RW00</accession>
<dbReference type="AlphaFoldDB" id="A0A0K1RW00"/>
<dbReference type="KEGG" id="mpk:VL20_876"/>
<sequence>MLSENEKRIKELSRELGACLYEQSQIKKFNNLGEIEETVRDLMIHYVNPEIGIFLSKQAQKKLPVGREK</sequence>
<dbReference type="Proteomes" id="UP000068167">
    <property type="component" value="Chromosome"/>
</dbReference>
<evidence type="ECO:0008006" key="3">
    <source>
        <dbReference type="Google" id="ProtNLM"/>
    </source>
</evidence>
<evidence type="ECO:0000313" key="1">
    <source>
        <dbReference type="EMBL" id="AKV66069.1"/>
    </source>
</evidence>
<proteinExistence type="predicted"/>
<name>A0A0K1RW00_9CHRO</name>
<organism evidence="1 2">
    <name type="scientific">Microcystis panniformis FACHB-1757</name>
    <dbReference type="NCBI Taxonomy" id="1638788"/>
    <lineage>
        <taxon>Bacteria</taxon>
        <taxon>Bacillati</taxon>
        <taxon>Cyanobacteriota</taxon>
        <taxon>Cyanophyceae</taxon>
        <taxon>Oscillatoriophycideae</taxon>
        <taxon>Chroococcales</taxon>
        <taxon>Microcystaceae</taxon>
        <taxon>Microcystis</taxon>
    </lineage>
</organism>
<keyword evidence="2" id="KW-1185">Reference proteome</keyword>
<dbReference type="PATRIC" id="fig|1638788.3.peg.881"/>